<reference evidence="1" key="2">
    <citation type="journal article" date="2015" name="Fish Shellfish Immunol.">
        <title>Early steps in the European eel (Anguilla anguilla)-Vibrio vulnificus interaction in the gills: Role of the RtxA13 toxin.</title>
        <authorList>
            <person name="Callol A."/>
            <person name="Pajuelo D."/>
            <person name="Ebbesson L."/>
            <person name="Teles M."/>
            <person name="MacKenzie S."/>
            <person name="Amaro C."/>
        </authorList>
    </citation>
    <scope>NUCLEOTIDE SEQUENCE</scope>
</reference>
<dbReference type="AlphaFoldDB" id="A0A0E9SJ95"/>
<dbReference type="EMBL" id="GBXM01063617">
    <property type="protein sequence ID" value="JAH44960.1"/>
    <property type="molecule type" value="Transcribed_RNA"/>
</dbReference>
<organism evidence="1">
    <name type="scientific">Anguilla anguilla</name>
    <name type="common">European freshwater eel</name>
    <name type="synonym">Muraena anguilla</name>
    <dbReference type="NCBI Taxonomy" id="7936"/>
    <lineage>
        <taxon>Eukaryota</taxon>
        <taxon>Metazoa</taxon>
        <taxon>Chordata</taxon>
        <taxon>Craniata</taxon>
        <taxon>Vertebrata</taxon>
        <taxon>Euteleostomi</taxon>
        <taxon>Actinopterygii</taxon>
        <taxon>Neopterygii</taxon>
        <taxon>Teleostei</taxon>
        <taxon>Anguilliformes</taxon>
        <taxon>Anguillidae</taxon>
        <taxon>Anguilla</taxon>
    </lineage>
</organism>
<dbReference type="EMBL" id="GBXM01097536">
    <property type="protein sequence ID" value="JAH11041.1"/>
    <property type="molecule type" value="Transcribed_RNA"/>
</dbReference>
<name>A0A0E9SJ95_ANGAN</name>
<evidence type="ECO:0000313" key="1">
    <source>
        <dbReference type="EMBL" id="JAH41459.1"/>
    </source>
</evidence>
<reference evidence="1" key="1">
    <citation type="submission" date="2014-11" db="EMBL/GenBank/DDBJ databases">
        <authorList>
            <person name="Amaro Gonzalez C."/>
        </authorList>
    </citation>
    <scope>NUCLEOTIDE SEQUENCE</scope>
</reference>
<proteinExistence type="predicted"/>
<accession>A0A0E9SJ95</accession>
<protein>
    <submittedName>
        <fullName evidence="1">Uncharacterized protein</fullName>
    </submittedName>
</protein>
<dbReference type="EMBL" id="GBXM01067118">
    <property type="protein sequence ID" value="JAH41459.1"/>
    <property type="molecule type" value="Transcribed_RNA"/>
</dbReference>
<sequence length="69" mass="7268">MITDVKIVSGTSVASKALTAFQNASGLLMSIGLMKSSHSAVHQITLFQEWKAITKTNMKIEGGNSSAAE</sequence>